<dbReference type="PATRIC" id="fig|1705578.3.peg.2630"/>
<dbReference type="InterPro" id="IPR033910">
    <property type="entry name" value="GluRS_core"/>
</dbReference>
<dbReference type="GO" id="GO:0005524">
    <property type="term" value="F:ATP binding"/>
    <property type="evidence" value="ECO:0007669"/>
    <property type="project" value="UniProtKB-UniRule"/>
</dbReference>
<feature type="binding site" evidence="7">
    <location>
        <position position="109"/>
    </location>
    <ligand>
        <name>Zn(2+)</name>
        <dbReference type="ChEBI" id="CHEBI:29105"/>
    </ligand>
</feature>
<dbReference type="Proteomes" id="UP000077384">
    <property type="component" value="Unassembled WGS sequence"/>
</dbReference>
<dbReference type="InterPro" id="IPR004527">
    <property type="entry name" value="Glu-tRNA-ligase_bac/mito"/>
</dbReference>
<dbReference type="InterPro" id="IPR014729">
    <property type="entry name" value="Rossmann-like_a/b/a_fold"/>
</dbReference>
<comment type="similarity">
    <text evidence="1 7">Belongs to the class-I aminoacyl-tRNA synthetase family. Glutamate--tRNA ligase type 1 subfamily.</text>
</comment>
<name>A0A166U115_9CLOT</name>
<keyword evidence="2 7" id="KW-0436">Ligase</keyword>
<keyword evidence="4 7" id="KW-0067">ATP-binding</keyword>
<dbReference type="SUPFAM" id="SSF48163">
    <property type="entry name" value="An anticodon-binding domain of class I aminoacyl-tRNA synthetases"/>
    <property type="match status" value="1"/>
</dbReference>
<dbReference type="GO" id="GO:0005829">
    <property type="term" value="C:cytosol"/>
    <property type="evidence" value="ECO:0007669"/>
    <property type="project" value="TreeGrafter"/>
</dbReference>
<dbReference type="GO" id="GO:0000049">
    <property type="term" value="F:tRNA binding"/>
    <property type="evidence" value="ECO:0007669"/>
    <property type="project" value="InterPro"/>
</dbReference>
<feature type="domain" description="Glutamyl/glutaminyl-tRNA synthetase class Ib catalytic" evidence="8">
    <location>
        <begin position="3"/>
        <end position="316"/>
    </location>
</feature>
<dbReference type="GO" id="GO:0008270">
    <property type="term" value="F:zinc ion binding"/>
    <property type="evidence" value="ECO:0007669"/>
    <property type="project" value="UniProtKB-UniRule"/>
</dbReference>
<accession>A0A166U115</accession>
<keyword evidence="6 7" id="KW-0030">Aminoacyl-tRNA synthetase</keyword>
<dbReference type="PANTHER" id="PTHR43311">
    <property type="entry name" value="GLUTAMATE--TRNA LIGASE"/>
    <property type="match status" value="1"/>
</dbReference>
<dbReference type="PANTHER" id="PTHR43311:SF2">
    <property type="entry name" value="GLUTAMATE--TRNA LIGASE, MITOCHONDRIAL-RELATED"/>
    <property type="match status" value="1"/>
</dbReference>
<comment type="caution">
    <text evidence="10">The sequence shown here is derived from an EMBL/GenBank/DDBJ whole genome shotgun (WGS) entry which is preliminary data.</text>
</comment>
<dbReference type="Gene3D" id="3.40.50.620">
    <property type="entry name" value="HUPs"/>
    <property type="match status" value="1"/>
</dbReference>
<dbReference type="CDD" id="cd00808">
    <property type="entry name" value="GluRS_core"/>
    <property type="match status" value="1"/>
</dbReference>
<dbReference type="GO" id="GO:0006424">
    <property type="term" value="P:glutamyl-tRNA aminoacylation"/>
    <property type="evidence" value="ECO:0007669"/>
    <property type="project" value="UniProtKB-UniRule"/>
</dbReference>
<feature type="short sequence motif" description="'HIGH' region" evidence="7">
    <location>
        <begin position="10"/>
        <end position="20"/>
    </location>
</feature>
<dbReference type="EC" id="6.1.1.17" evidence="7"/>
<dbReference type="GO" id="GO:0004818">
    <property type="term" value="F:glutamate-tRNA ligase activity"/>
    <property type="evidence" value="ECO:0007669"/>
    <property type="project" value="UniProtKB-UniRule"/>
</dbReference>
<comment type="cofactor">
    <cofactor evidence="7">
        <name>Zn(2+)</name>
        <dbReference type="ChEBI" id="CHEBI:29105"/>
    </cofactor>
    <text evidence="7">Binds 1 zinc ion per subunit.</text>
</comment>
<dbReference type="SUPFAM" id="SSF52374">
    <property type="entry name" value="Nucleotidylyl transferase"/>
    <property type="match status" value="1"/>
</dbReference>
<comment type="subunit">
    <text evidence="7">Monomer.</text>
</comment>
<dbReference type="InterPro" id="IPR001412">
    <property type="entry name" value="aa-tRNA-synth_I_CS"/>
</dbReference>
<evidence type="ECO:0000313" key="11">
    <source>
        <dbReference type="EMBL" id="OBR93172.1"/>
    </source>
</evidence>
<dbReference type="AlphaFoldDB" id="A0A166U115"/>
<proteinExistence type="inferred from homology"/>
<comment type="subcellular location">
    <subcellularLocation>
        <location evidence="7">Cytoplasm</location>
    </subcellularLocation>
</comment>
<dbReference type="PROSITE" id="PS00178">
    <property type="entry name" value="AA_TRNA_LIGASE_I"/>
    <property type="match status" value="1"/>
</dbReference>
<keyword evidence="3 7" id="KW-0547">Nucleotide-binding</keyword>
<dbReference type="NCBIfam" id="TIGR00464">
    <property type="entry name" value="gltX_bact"/>
    <property type="match status" value="1"/>
</dbReference>
<evidence type="ECO:0000256" key="6">
    <source>
        <dbReference type="ARBA" id="ARBA00023146"/>
    </source>
</evidence>
<evidence type="ECO:0000259" key="9">
    <source>
        <dbReference type="Pfam" id="PF19269"/>
    </source>
</evidence>
<dbReference type="InterPro" id="IPR008925">
    <property type="entry name" value="aa_tRNA-synth_I_cd-bd_sf"/>
</dbReference>
<dbReference type="InterPro" id="IPR045462">
    <property type="entry name" value="aa-tRNA-synth_I_cd-bd"/>
</dbReference>
<feature type="binding site" evidence="7">
    <location>
        <position position="132"/>
    </location>
    <ligand>
        <name>Zn(2+)</name>
        <dbReference type="ChEBI" id="CHEBI:29105"/>
    </ligand>
</feature>
<dbReference type="InterPro" id="IPR020058">
    <property type="entry name" value="Glu/Gln-tRNA-synth_Ib_cat-dom"/>
</dbReference>
<dbReference type="HAMAP" id="MF_00022">
    <property type="entry name" value="Glu_tRNA_synth_type1"/>
    <property type="match status" value="1"/>
</dbReference>
<keyword evidence="5 7" id="KW-0648">Protein biosynthesis</keyword>
<dbReference type="Gene3D" id="1.10.10.350">
    <property type="match status" value="1"/>
</dbReference>
<keyword evidence="7" id="KW-0479">Metal-binding</keyword>
<dbReference type="EMBL" id="LITQ01000003">
    <property type="protein sequence ID" value="OAA94428.1"/>
    <property type="molecule type" value="Genomic_DNA"/>
</dbReference>
<evidence type="ECO:0000313" key="10">
    <source>
        <dbReference type="EMBL" id="OAA94428.1"/>
    </source>
</evidence>
<dbReference type="FunFam" id="3.40.50.620:FF:000045">
    <property type="entry name" value="Glutamate--tRNA ligase, mitochondrial"/>
    <property type="match status" value="1"/>
</dbReference>
<evidence type="ECO:0000256" key="2">
    <source>
        <dbReference type="ARBA" id="ARBA00022598"/>
    </source>
</evidence>
<feature type="binding site" evidence="7">
    <location>
        <position position="130"/>
    </location>
    <ligand>
        <name>Zn(2+)</name>
        <dbReference type="ChEBI" id="CHEBI:29105"/>
    </ligand>
</feature>
<dbReference type="InterPro" id="IPR000924">
    <property type="entry name" value="Glu/Gln-tRNA-synth"/>
</dbReference>
<evidence type="ECO:0000256" key="3">
    <source>
        <dbReference type="ARBA" id="ARBA00022741"/>
    </source>
</evidence>
<protein>
    <recommendedName>
        <fullName evidence="7">Glutamate--tRNA ligase</fullName>
        <ecNumber evidence="7">6.1.1.17</ecNumber>
    </recommendedName>
    <alternativeName>
        <fullName evidence="7">Glutamyl-tRNA synthetase</fullName>
        <shortName evidence="7">GluRS</shortName>
    </alternativeName>
</protein>
<dbReference type="Pfam" id="PF00749">
    <property type="entry name" value="tRNA-synt_1c"/>
    <property type="match status" value="1"/>
</dbReference>
<evidence type="ECO:0000313" key="13">
    <source>
        <dbReference type="Proteomes" id="UP000093694"/>
    </source>
</evidence>
<sequence length="480" mass="55058">MAKVRTRFAPSPTGYMHVGNLRTALYTYLIAKHAGGDFILRIEDTDQERFVEGALNVIYDTLKATGLKHDEGPDIGGPVGPYVQSQRTDIYLKYAKELIEKGEAYYCFCTKERLDSLRNNSDTYKYDKHCLHLSKEEIEKNLASGIPYVIRQNNPEVGVTSFNDEIYGNISVDNSELDDMILIKSDGYPTYNFANVIDDHLMGITHVVRGSEYLSSAPKYNRLYEAFGWEIPIYVHCPPIMKDEHNKLSKRNGDASFEDLIEKGYLKEAVLNYIALLGWNPRSEQEIFNLEELVKEFDYRNINKSPAIFDNVKLKWMNGEYIKKLSLEEFNSLALPYYKKVISKDLDFLKISSLLQTRVEVLSEIPDFLDFFEELPEYTEDIYVHKRMKSNLESSLTVLEKILPKFKELSPWTFENIEKCCMDLISEMGVKNGVVLWPVRIGLSGKKSTPGGAFEIADIIGKEESIKRTEIGIEKLKNAQ</sequence>
<gene>
    <name evidence="7 10" type="primary">gltX</name>
    <name evidence="11" type="ORF">CLCOS_26440</name>
    <name evidence="10" type="ORF">WX73_02974</name>
</gene>
<keyword evidence="7" id="KW-0963">Cytoplasm</keyword>
<feature type="binding site" evidence="7">
    <location>
        <position position="250"/>
    </location>
    <ligand>
        <name>ATP</name>
        <dbReference type="ChEBI" id="CHEBI:30616"/>
    </ligand>
</feature>
<feature type="domain" description="Aminoacyl-tRNA synthetase class I anticodon-binding" evidence="9">
    <location>
        <begin position="332"/>
        <end position="471"/>
    </location>
</feature>
<reference evidence="11 13" key="2">
    <citation type="journal article" date="2016" name="Front. Microbiol.">
        <title>Industrial Acetogenic Biocatalysts: A Comparative Metabolic and Genomic Analysis.</title>
        <authorList>
            <person name="Bengelsdorf F."/>
            <person name="Poehlein A."/>
            <person name="Sonja S."/>
            <person name="Erz C."/>
            <person name="Hummel T."/>
            <person name="Hoffmeister S."/>
            <person name="Daniel R."/>
            <person name="Durre P."/>
        </authorList>
    </citation>
    <scope>NUCLEOTIDE SEQUENCE [LARGE SCALE GENOMIC DNA]</scope>
    <source>
        <strain evidence="11 13">PTA-10522</strain>
    </source>
</reference>
<evidence type="ECO:0000256" key="7">
    <source>
        <dbReference type="HAMAP-Rule" id="MF_00022"/>
    </source>
</evidence>
<dbReference type="InterPro" id="IPR020751">
    <property type="entry name" value="aa-tRNA-synth_I_codon-bd_sub2"/>
</dbReference>
<feature type="binding site" evidence="7">
    <location>
        <position position="107"/>
    </location>
    <ligand>
        <name>Zn(2+)</name>
        <dbReference type="ChEBI" id="CHEBI:29105"/>
    </ligand>
</feature>
<keyword evidence="7" id="KW-0862">Zinc</keyword>
<evidence type="ECO:0000256" key="1">
    <source>
        <dbReference type="ARBA" id="ARBA00007894"/>
    </source>
</evidence>
<evidence type="ECO:0000256" key="5">
    <source>
        <dbReference type="ARBA" id="ARBA00022917"/>
    </source>
</evidence>
<dbReference type="EMBL" id="LROR01000054">
    <property type="protein sequence ID" value="OBR93172.1"/>
    <property type="molecule type" value="Genomic_DNA"/>
</dbReference>
<dbReference type="Pfam" id="PF19269">
    <property type="entry name" value="Anticodon_2"/>
    <property type="match status" value="1"/>
</dbReference>
<dbReference type="RefSeq" id="WP_023163141.1">
    <property type="nucleotide sequence ID" value="NZ_LITQ01000003.1"/>
</dbReference>
<organism evidence="10 12">
    <name type="scientific">Clostridium coskatii</name>
    <dbReference type="NCBI Taxonomy" id="1705578"/>
    <lineage>
        <taxon>Bacteria</taxon>
        <taxon>Bacillati</taxon>
        <taxon>Bacillota</taxon>
        <taxon>Clostridia</taxon>
        <taxon>Eubacteriales</taxon>
        <taxon>Clostridiaceae</taxon>
        <taxon>Clostridium</taxon>
    </lineage>
</organism>
<comment type="catalytic activity">
    <reaction evidence="7">
        <text>tRNA(Glu) + L-glutamate + ATP = L-glutamyl-tRNA(Glu) + AMP + diphosphate</text>
        <dbReference type="Rhea" id="RHEA:23540"/>
        <dbReference type="Rhea" id="RHEA-COMP:9663"/>
        <dbReference type="Rhea" id="RHEA-COMP:9680"/>
        <dbReference type="ChEBI" id="CHEBI:29985"/>
        <dbReference type="ChEBI" id="CHEBI:30616"/>
        <dbReference type="ChEBI" id="CHEBI:33019"/>
        <dbReference type="ChEBI" id="CHEBI:78442"/>
        <dbReference type="ChEBI" id="CHEBI:78520"/>
        <dbReference type="ChEBI" id="CHEBI:456215"/>
        <dbReference type="EC" id="6.1.1.17"/>
    </reaction>
</comment>
<keyword evidence="13" id="KW-1185">Reference proteome</keyword>
<evidence type="ECO:0000256" key="4">
    <source>
        <dbReference type="ARBA" id="ARBA00022840"/>
    </source>
</evidence>
<comment type="function">
    <text evidence="7">Catalyzes the attachment of glutamate to tRNA(Glu) in a two-step reaction: glutamate is first activated by ATP to form Glu-AMP and then transferred to the acceptor end of tRNA(Glu).</text>
</comment>
<dbReference type="Proteomes" id="UP000093694">
    <property type="component" value="Unassembled WGS sequence"/>
</dbReference>
<feature type="short sequence motif" description="'KMSKS' region" evidence="7">
    <location>
        <begin position="247"/>
        <end position="251"/>
    </location>
</feature>
<reference evidence="10 12" key="1">
    <citation type="journal article" date="2015" name="Biotechnol. Bioeng.">
        <title>Genome sequence and phenotypic characterization of Caulobacter segnis.</title>
        <authorList>
            <person name="Patel S."/>
            <person name="Fletcher B."/>
            <person name="Scott D.C."/>
            <person name="Ely B."/>
        </authorList>
    </citation>
    <scope>NUCLEOTIDE SEQUENCE [LARGE SCALE GENOMIC DNA]</scope>
    <source>
        <strain evidence="10 12">PS02</strain>
    </source>
</reference>
<dbReference type="InterPro" id="IPR049940">
    <property type="entry name" value="GluQ/Sye"/>
</dbReference>
<dbReference type="PRINTS" id="PR00987">
    <property type="entry name" value="TRNASYNTHGLU"/>
</dbReference>
<evidence type="ECO:0000259" key="8">
    <source>
        <dbReference type="Pfam" id="PF00749"/>
    </source>
</evidence>
<evidence type="ECO:0000313" key="12">
    <source>
        <dbReference type="Proteomes" id="UP000077384"/>
    </source>
</evidence>